<organism evidence="9 10">
    <name type="scientific">Actinocatenispora thailandica</name>
    <dbReference type="NCBI Taxonomy" id="227318"/>
    <lineage>
        <taxon>Bacteria</taxon>
        <taxon>Bacillati</taxon>
        <taxon>Actinomycetota</taxon>
        <taxon>Actinomycetes</taxon>
        <taxon>Micromonosporales</taxon>
        <taxon>Micromonosporaceae</taxon>
        <taxon>Actinocatenispora</taxon>
    </lineage>
</organism>
<feature type="compositionally biased region" description="Basic and acidic residues" evidence="7">
    <location>
        <begin position="135"/>
        <end position="157"/>
    </location>
</feature>
<evidence type="ECO:0000256" key="6">
    <source>
        <dbReference type="RuleBase" id="RU361157"/>
    </source>
</evidence>
<keyword evidence="5" id="KW-0046">Antibiotic resistance</keyword>
<feature type="transmembrane region" description="Helical" evidence="6">
    <location>
        <begin position="468"/>
        <end position="486"/>
    </location>
</feature>
<evidence type="ECO:0000256" key="5">
    <source>
        <dbReference type="ARBA" id="ARBA00023251"/>
    </source>
</evidence>
<dbReference type="AlphaFoldDB" id="A0A7R7DKM0"/>
<evidence type="ECO:0000256" key="1">
    <source>
        <dbReference type="ARBA" id="ARBA00004141"/>
    </source>
</evidence>
<feature type="transmembrane region" description="Helical" evidence="6">
    <location>
        <begin position="686"/>
        <end position="705"/>
    </location>
</feature>
<sequence>MSDGQSSRVYASRGTTGIRRSLFGGPVPVAGEDDTEQAERTVRLRPESAATNREPAAVDRESRRPSPRRRTGPRPAERPTSAADRDREAPSRPGRGYEPGRPSDRPERAAPSGPSAGDRSRADSAAPSDAGTGRHGREPAPEPRGRHGHAEPEDQTGRHGTGSEDQTGRHGSGPEARGGRHGGDSRSAVQHGRRGAGTGSEARAGRHGADSGSEAQSAGRHGADTGSEAQSVGRHGADSGRLGSRSAATVSSPAPVSPAPRHGAEPPASAPRHGAEPASPAARHGAEPGTPASPHGDAPVSAASVPPPRHGAEQTSPASRHSAEPVSPAPRREAEPAAPAARRGLEPNAPARRGVESDARLARHEVAGHADPASAAPPPSRQRPARHDPVPVSPAPRGAAQREPATRGGGAVRTAARTVAEPELDDGPVGDFEPGAHRREPRLVAELRVIGMVVRRELKKYLRSKAKILSSFVQPFFFLLIFGYGMRTLVRTTGGVSFEAFVFPGVIAMTVLGRSLLSAVTIVQDREFGFLREMLVSPASRISIVLGAILGGALISTVQAVLLFLGAPIMGLFPGPGTILAVLAGTGLMAVEVTALGVALATFIAKPQSFTAVTQALTYPMLVLSGALVPLAGLPSWVGTIATFNLFSYPVDAIRRLLIGSNVRADQGALTGLVLLGHRMSVTDELALTGVCTLLFVVLAAWRFARVS</sequence>
<keyword evidence="2 6" id="KW-0812">Transmembrane</keyword>
<name>A0A7R7DKM0_9ACTN</name>
<feature type="transmembrane region" description="Helical" evidence="6">
    <location>
        <begin position="544"/>
        <end position="567"/>
    </location>
</feature>
<dbReference type="KEGG" id="atl:Athai_08450"/>
<dbReference type="InterPro" id="IPR013525">
    <property type="entry name" value="ABC2_TM"/>
</dbReference>
<dbReference type="InterPro" id="IPR000412">
    <property type="entry name" value="ABC_2_transport"/>
</dbReference>
<feature type="domain" description="ABC transmembrane type-2" evidence="8">
    <location>
        <begin position="466"/>
        <end position="707"/>
    </location>
</feature>
<dbReference type="InterPro" id="IPR051784">
    <property type="entry name" value="Nod_factor_ABC_transporter"/>
</dbReference>
<protein>
    <recommendedName>
        <fullName evidence="6">Transport permease protein</fullName>
    </recommendedName>
</protein>
<feature type="compositionally biased region" description="Polar residues" evidence="7">
    <location>
        <begin position="1"/>
        <end position="15"/>
    </location>
</feature>
<feature type="compositionally biased region" description="Basic and acidic residues" evidence="7">
    <location>
        <begin position="353"/>
        <end position="368"/>
    </location>
</feature>
<gene>
    <name evidence="9" type="ORF">Athai_08450</name>
</gene>
<comment type="similarity">
    <text evidence="6">Belongs to the ABC-2 integral membrane protein family.</text>
</comment>
<dbReference type="GO" id="GO:0043190">
    <property type="term" value="C:ATP-binding cassette (ABC) transporter complex"/>
    <property type="evidence" value="ECO:0007669"/>
    <property type="project" value="InterPro"/>
</dbReference>
<keyword evidence="4 6" id="KW-0472">Membrane</keyword>
<dbReference type="InterPro" id="IPR047817">
    <property type="entry name" value="ABC2_TM_bact-type"/>
</dbReference>
<feature type="compositionally biased region" description="Basic and acidic residues" evidence="7">
    <location>
        <begin position="37"/>
        <end position="46"/>
    </location>
</feature>
<dbReference type="PANTHER" id="PTHR43229">
    <property type="entry name" value="NODULATION PROTEIN J"/>
    <property type="match status" value="1"/>
</dbReference>
<feature type="transmembrane region" description="Helical" evidence="6">
    <location>
        <begin position="617"/>
        <end position="638"/>
    </location>
</feature>
<dbReference type="GO" id="GO:0140359">
    <property type="term" value="F:ABC-type transporter activity"/>
    <property type="evidence" value="ECO:0007669"/>
    <property type="project" value="InterPro"/>
</dbReference>
<feature type="transmembrane region" description="Helical" evidence="6">
    <location>
        <begin position="579"/>
        <end position="605"/>
    </location>
</feature>
<dbReference type="Proteomes" id="UP000611640">
    <property type="component" value="Chromosome"/>
</dbReference>
<dbReference type="PRINTS" id="PR00164">
    <property type="entry name" value="ABC2TRNSPORT"/>
</dbReference>
<evidence type="ECO:0000259" key="8">
    <source>
        <dbReference type="PROSITE" id="PS51012"/>
    </source>
</evidence>
<keyword evidence="3 6" id="KW-1133">Transmembrane helix</keyword>
<comment type="subcellular location">
    <subcellularLocation>
        <location evidence="6">Cell membrane</location>
        <topology evidence="6">Multi-pass membrane protein</topology>
    </subcellularLocation>
    <subcellularLocation>
        <location evidence="1">Membrane</location>
        <topology evidence="1">Multi-pass membrane protein</topology>
    </subcellularLocation>
</comment>
<dbReference type="PROSITE" id="PS51012">
    <property type="entry name" value="ABC_TM2"/>
    <property type="match status" value="1"/>
</dbReference>
<evidence type="ECO:0000256" key="2">
    <source>
        <dbReference type="ARBA" id="ARBA00022692"/>
    </source>
</evidence>
<evidence type="ECO:0000256" key="7">
    <source>
        <dbReference type="SAM" id="MobiDB-lite"/>
    </source>
</evidence>
<feature type="region of interest" description="Disordered" evidence="7">
    <location>
        <begin position="1"/>
        <end position="436"/>
    </location>
</feature>
<keyword evidence="6" id="KW-1003">Cell membrane</keyword>
<dbReference type="EMBL" id="AP023355">
    <property type="protein sequence ID" value="BCJ33342.1"/>
    <property type="molecule type" value="Genomic_DNA"/>
</dbReference>
<dbReference type="GO" id="GO:0046677">
    <property type="term" value="P:response to antibiotic"/>
    <property type="evidence" value="ECO:0007669"/>
    <property type="project" value="UniProtKB-KW"/>
</dbReference>
<dbReference type="PANTHER" id="PTHR43229:SF2">
    <property type="entry name" value="NODULATION PROTEIN J"/>
    <property type="match status" value="1"/>
</dbReference>
<accession>A0A7R7DKM0</accession>
<keyword evidence="10" id="KW-1185">Reference proteome</keyword>
<feature type="transmembrane region" description="Helical" evidence="6">
    <location>
        <begin position="501"/>
        <end position="523"/>
    </location>
</feature>
<evidence type="ECO:0000256" key="4">
    <source>
        <dbReference type="ARBA" id="ARBA00023136"/>
    </source>
</evidence>
<proteinExistence type="inferred from homology"/>
<evidence type="ECO:0000256" key="3">
    <source>
        <dbReference type="ARBA" id="ARBA00022989"/>
    </source>
</evidence>
<dbReference type="Pfam" id="PF01061">
    <property type="entry name" value="ABC2_membrane"/>
    <property type="match status" value="1"/>
</dbReference>
<keyword evidence="6" id="KW-0813">Transport</keyword>
<evidence type="ECO:0000313" key="10">
    <source>
        <dbReference type="Proteomes" id="UP000611640"/>
    </source>
</evidence>
<evidence type="ECO:0000313" key="9">
    <source>
        <dbReference type="EMBL" id="BCJ33342.1"/>
    </source>
</evidence>
<reference evidence="9 10" key="1">
    <citation type="submission" date="2020-08" db="EMBL/GenBank/DDBJ databases">
        <title>Whole genome shotgun sequence of Actinocatenispora thailandica NBRC 105041.</title>
        <authorList>
            <person name="Komaki H."/>
            <person name="Tamura T."/>
        </authorList>
    </citation>
    <scope>NUCLEOTIDE SEQUENCE [LARGE SCALE GENOMIC DNA]</scope>
    <source>
        <strain evidence="9 10">NBRC 105041</strain>
    </source>
</reference>